<comment type="similarity">
    <text evidence="1">Belongs to the LysR transcriptional regulatory family.</text>
</comment>
<sequence>MYFVKKRLCSKVIDTNDGTALARDMRSARRPNSIRVRVLPSFARLWLIPRLPDLQGRPIDLDTQVVSEHRIASFEARETDVAIRFGHGDWPGTKGPKLKNCLKIRFAPTRIPRSLRRSTMIFEDFWTRRFFMTGAAMIGAGGSPPQA</sequence>
<gene>
    <name evidence="2" type="ORF">FHS79_003474</name>
</gene>
<reference evidence="2 3" key="1">
    <citation type="submission" date="2020-08" db="EMBL/GenBank/DDBJ databases">
        <title>Genomic Encyclopedia of Type Strains, Phase IV (KMG-IV): sequencing the most valuable type-strain genomes for metagenomic binning, comparative biology and taxonomic classification.</title>
        <authorList>
            <person name="Goeker M."/>
        </authorList>
    </citation>
    <scope>NUCLEOTIDE SEQUENCE [LARGE SCALE GENOMIC DNA]</scope>
    <source>
        <strain evidence="2 3">DSM 102189</strain>
    </source>
</reference>
<comment type="caution">
    <text evidence="2">The sequence shown here is derived from an EMBL/GenBank/DDBJ whole genome shotgun (WGS) entry which is preliminary data.</text>
</comment>
<dbReference type="SUPFAM" id="SSF53850">
    <property type="entry name" value="Periplasmic binding protein-like II"/>
    <property type="match status" value="1"/>
</dbReference>
<dbReference type="PANTHER" id="PTHR30537">
    <property type="entry name" value="HTH-TYPE TRANSCRIPTIONAL REGULATOR"/>
    <property type="match status" value="1"/>
</dbReference>
<evidence type="ECO:0000256" key="1">
    <source>
        <dbReference type="ARBA" id="ARBA00009437"/>
    </source>
</evidence>
<dbReference type="InterPro" id="IPR058163">
    <property type="entry name" value="LysR-type_TF_proteobact-type"/>
</dbReference>
<dbReference type="Gene3D" id="3.40.190.10">
    <property type="entry name" value="Periplasmic binding protein-like II"/>
    <property type="match status" value="1"/>
</dbReference>
<dbReference type="EMBL" id="JACIIV010000038">
    <property type="protein sequence ID" value="MBB6229273.1"/>
    <property type="molecule type" value="Genomic_DNA"/>
</dbReference>
<keyword evidence="3" id="KW-1185">Reference proteome</keyword>
<accession>A0A841LE20</accession>
<protein>
    <submittedName>
        <fullName evidence="2">DNA-binding transcriptional LysR family regulator</fullName>
    </submittedName>
</protein>
<dbReference type="GO" id="GO:0003700">
    <property type="term" value="F:DNA-binding transcription factor activity"/>
    <property type="evidence" value="ECO:0007669"/>
    <property type="project" value="TreeGrafter"/>
</dbReference>
<dbReference type="GO" id="GO:0006351">
    <property type="term" value="P:DNA-templated transcription"/>
    <property type="evidence" value="ECO:0007669"/>
    <property type="project" value="TreeGrafter"/>
</dbReference>
<dbReference type="GO" id="GO:0043565">
    <property type="term" value="F:sequence-specific DNA binding"/>
    <property type="evidence" value="ECO:0007669"/>
    <property type="project" value="TreeGrafter"/>
</dbReference>
<organism evidence="2 3">
    <name type="scientific">Polymorphobacter multimanifer</name>
    <dbReference type="NCBI Taxonomy" id="1070431"/>
    <lineage>
        <taxon>Bacteria</taxon>
        <taxon>Pseudomonadati</taxon>
        <taxon>Pseudomonadota</taxon>
        <taxon>Alphaproteobacteria</taxon>
        <taxon>Sphingomonadales</taxon>
        <taxon>Sphingosinicellaceae</taxon>
        <taxon>Polymorphobacter</taxon>
    </lineage>
</organism>
<dbReference type="RefSeq" id="WP_184202834.1">
    <property type="nucleotide sequence ID" value="NZ_BMOX01000064.1"/>
</dbReference>
<name>A0A841LE20_9SPHN</name>
<evidence type="ECO:0000313" key="2">
    <source>
        <dbReference type="EMBL" id="MBB6229273.1"/>
    </source>
</evidence>
<dbReference type="AlphaFoldDB" id="A0A841LE20"/>
<keyword evidence="2" id="KW-0238">DNA-binding</keyword>
<dbReference type="Proteomes" id="UP000538147">
    <property type="component" value="Unassembled WGS sequence"/>
</dbReference>
<evidence type="ECO:0000313" key="3">
    <source>
        <dbReference type="Proteomes" id="UP000538147"/>
    </source>
</evidence>
<dbReference type="PANTHER" id="PTHR30537:SF79">
    <property type="entry name" value="TRANSCRIPTIONAL REGULATOR-RELATED"/>
    <property type="match status" value="1"/>
</dbReference>
<proteinExistence type="inferred from homology"/>